<dbReference type="InterPro" id="IPR041657">
    <property type="entry name" value="HTH_17"/>
</dbReference>
<evidence type="ECO:0000259" key="1">
    <source>
        <dbReference type="Pfam" id="PF12728"/>
    </source>
</evidence>
<proteinExistence type="predicted"/>
<feature type="domain" description="Helix-turn-helix" evidence="1">
    <location>
        <begin position="24"/>
        <end position="73"/>
    </location>
</feature>
<dbReference type="OrthoDB" id="122383at2"/>
<accession>A0A2Z5G498</accession>
<dbReference type="InterPro" id="IPR009061">
    <property type="entry name" value="DNA-bd_dom_put_sf"/>
</dbReference>
<dbReference type="Pfam" id="PF12728">
    <property type="entry name" value="HTH_17"/>
    <property type="match status" value="1"/>
</dbReference>
<dbReference type="GO" id="GO:0003677">
    <property type="term" value="F:DNA binding"/>
    <property type="evidence" value="ECO:0007669"/>
    <property type="project" value="InterPro"/>
</dbReference>
<dbReference type="NCBIfam" id="TIGR01764">
    <property type="entry name" value="excise"/>
    <property type="match status" value="1"/>
</dbReference>
<dbReference type="AlphaFoldDB" id="A0A2Z5G498"/>
<organism evidence="2 3">
    <name type="scientific">Acidisarcina polymorpha</name>
    <dbReference type="NCBI Taxonomy" id="2211140"/>
    <lineage>
        <taxon>Bacteria</taxon>
        <taxon>Pseudomonadati</taxon>
        <taxon>Acidobacteriota</taxon>
        <taxon>Terriglobia</taxon>
        <taxon>Terriglobales</taxon>
        <taxon>Acidobacteriaceae</taxon>
        <taxon>Acidisarcina</taxon>
    </lineage>
</organism>
<name>A0A2Z5G498_9BACT</name>
<dbReference type="InterPro" id="IPR010093">
    <property type="entry name" value="SinI_DNA-bd"/>
</dbReference>
<sequence>MTDKKPVSRAVPVSVIAGKEVELLLDSHEAAAVLGVHPRTLQRMAQRGQIAGVQVGKLWRFRPSSLSNWIDNRLSA</sequence>
<dbReference type="SUPFAM" id="SSF46955">
    <property type="entry name" value="Putative DNA-binding domain"/>
    <property type="match status" value="1"/>
</dbReference>
<keyword evidence="3" id="KW-1185">Reference proteome</keyword>
<protein>
    <recommendedName>
        <fullName evidence="1">Helix-turn-helix domain-containing protein</fullName>
    </recommendedName>
</protein>
<dbReference type="Proteomes" id="UP000253606">
    <property type="component" value="Chromosome"/>
</dbReference>
<dbReference type="KEGG" id="abas:ACPOL_4577"/>
<evidence type="ECO:0000313" key="2">
    <source>
        <dbReference type="EMBL" id="AXC13849.1"/>
    </source>
</evidence>
<evidence type="ECO:0000313" key="3">
    <source>
        <dbReference type="Proteomes" id="UP000253606"/>
    </source>
</evidence>
<gene>
    <name evidence="2" type="ORF">ACPOL_4577</name>
</gene>
<reference evidence="2 3" key="1">
    <citation type="journal article" date="2018" name="Front. Microbiol.">
        <title>Hydrolytic Capabilities as a Key to Environmental Success: Chitinolytic and Cellulolytic Acidobacteria From Acidic Sub-arctic Soils and Boreal Peatlands.</title>
        <authorList>
            <person name="Belova S.E."/>
            <person name="Ravin N.V."/>
            <person name="Pankratov T.A."/>
            <person name="Rakitin A.L."/>
            <person name="Ivanova A.A."/>
            <person name="Beletsky A.V."/>
            <person name="Mardanov A.V."/>
            <person name="Sinninghe Damste J.S."/>
            <person name="Dedysh S.N."/>
        </authorList>
    </citation>
    <scope>NUCLEOTIDE SEQUENCE [LARGE SCALE GENOMIC DNA]</scope>
    <source>
        <strain evidence="2 3">SBC82</strain>
    </source>
</reference>
<dbReference type="EMBL" id="CP030840">
    <property type="protein sequence ID" value="AXC13849.1"/>
    <property type="molecule type" value="Genomic_DNA"/>
</dbReference>
<dbReference type="RefSeq" id="WP_114208752.1">
    <property type="nucleotide sequence ID" value="NZ_CP030840.1"/>
</dbReference>